<feature type="transmembrane region" description="Helical" evidence="1">
    <location>
        <begin position="12"/>
        <end position="34"/>
    </location>
</feature>
<proteinExistence type="predicted"/>
<sequence>MSYIHTWFISWHTWFGGVLVRTWGYVCYVMLWEYCDMPKIFLKRTYMHQSINRTNMQCLRSCTNMHNKVAPPCSVYEVAPSCTKVKIRTNMHNIISCTTMHENRNSHHHAHNCNAHLYAHNFNTHLYA</sequence>
<dbReference type="AlphaFoldDB" id="W7K081"/>
<keyword evidence="1" id="KW-0472">Membrane</keyword>
<keyword evidence="1" id="KW-1133">Transmembrane helix</keyword>
<dbReference type="EMBL" id="KE124509">
    <property type="protein sequence ID" value="EWC77301.1"/>
    <property type="molecule type" value="Genomic_DNA"/>
</dbReference>
<evidence type="ECO:0000313" key="3">
    <source>
        <dbReference type="Proteomes" id="UP000030697"/>
    </source>
</evidence>
<reference evidence="2 3" key="1">
    <citation type="submission" date="2013-02" db="EMBL/GenBank/DDBJ databases">
        <title>The Genome Sequence of Plasmodium falciparum UGT5.1.</title>
        <authorList>
            <consortium name="The Broad Institute Genome Sequencing Platform"/>
            <consortium name="The Broad Institute Genome Sequencing Center for Infectious Disease"/>
            <person name="Neafsey D."/>
            <person name="Cheeseman I."/>
            <person name="Volkman S."/>
            <person name="Adams J."/>
            <person name="Walker B."/>
            <person name="Young S.K."/>
            <person name="Zeng Q."/>
            <person name="Gargeya S."/>
            <person name="Fitzgerald M."/>
            <person name="Haas B."/>
            <person name="Abouelleil A."/>
            <person name="Alvarado L."/>
            <person name="Arachchi H.M."/>
            <person name="Berlin A.M."/>
            <person name="Chapman S.B."/>
            <person name="Dewar J."/>
            <person name="Goldberg J."/>
            <person name="Griggs A."/>
            <person name="Gujja S."/>
            <person name="Hansen M."/>
            <person name="Howarth C."/>
            <person name="Imamovic A."/>
            <person name="Larimer J."/>
            <person name="McCowan C."/>
            <person name="Murphy C."/>
            <person name="Neiman D."/>
            <person name="Pearson M."/>
            <person name="Priest M."/>
            <person name="Roberts A."/>
            <person name="Saif S."/>
            <person name="Shea T."/>
            <person name="Sisk P."/>
            <person name="Sykes S."/>
            <person name="Wortman J."/>
            <person name="Nusbaum C."/>
            <person name="Birren B."/>
        </authorList>
    </citation>
    <scope>NUCLEOTIDE SEQUENCE [LARGE SCALE GENOMIC DNA]</scope>
    <source>
        <strain evidence="2 3">UGT5.1</strain>
    </source>
</reference>
<gene>
    <name evidence="2" type="ORF">C923_02030</name>
</gene>
<evidence type="ECO:0000313" key="2">
    <source>
        <dbReference type="EMBL" id="EWC77301.1"/>
    </source>
</evidence>
<organism evidence="2 3">
    <name type="scientific">Plasmodium falciparum UGT5.1</name>
    <dbReference type="NCBI Taxonomy" id="1237627"/>
    <lineage>
        <taxon>Eukaryota</taxon>
        <taxon>Sar</taxon>
        <taxon>Alveolata</taxon>
        <taxon>Apicomplexa</taxon>
        <taxon>Aconoidasida</taxon>
        <taxon>Haemosporida</taxon>
        <taxon>Plasmodiidae</taxon>
        <taxon>Plasmodium</taxon>
        <taxon>Plasmodium (Laverania)</taxon>
    </lineage>
</organism>
<accession>W7K081</accession>
<name>W7K081_PLAFA</name>
<dbReference type="Proteomes" id="UP000030697">
    <property type="component" value="Unassembled WGS sequence"/>
</dbReference>
<keyword evidence="1" id="KW-0812">Transmembrane</keyword>
<evidence type="ECO:0000256" key="1">
    <source>
        <dbReference type="SAM" id="Phobius"/>
    </source>
</evidence>
<protein>
    <submittedName>
        <fullName evidence="2">Uncharacterized protein</fullName>
    </submittedName>
</protein>